<dbReference type="Proteomes" id="UP001501690">
    <property type="component" value="Unassembled WGS sequence"/>
</dbReference>
<evidence type="ECO:0000313" key="1">
    <source>
        <dbReference type="EMBL" id="GAA1706487.1"/>
    </source>
</evidence>
<dbReference type="EMBL" id="BAAAPL010000002">
    <property type="protein sequence ID" value="GAA1706487.1"/>
    <property type="molecule type" value="Genomic_DNA"/>
</dbReference>
<evidence type="ECO:0000313" key="2">
    <source>
        <dbReference type="Proteomes" id="UP001501690"/>
    </source>
</evidence>
<gene>
    <name evidence="1" type="ORF">GCM10009808_25620</name>
</gene>
<dbReference type="Pfam" id="PF14078">
    <property type="entry name" value="DUF4259"/>
    <property type="match status" value="1"/>
</dbReference>
<organism evidence="1 2">
    <name type="scientific">Microbacterium sediminicola</name>
    <dbReference type="NCBI Taxonomy" id="415210"/>
    <lineage>
        <taxon>Bacteria</taxon>
        <taxon>Bacillati</taxon>
        <taxon>Actinomycetota</taxon>
        <taxon>Actinomycetes</taxon>
        <taxon>Micrococcales</taxon>
        <taxon>Microbacteriaceae</taxon>
        <taxon>Microbacterium</taxon>
    </lineage>
</organism>
<proteinExistence type="predicted"/>
<dbReference type="InterPro" id="IPR025355">
    <property type="entry name" value="DUF4259"/>
</dbReference>
<reference evidence="1 2" key="1">
    <citation type="journal article" date="2019" name="Int. J. Syst. Evol. Microbiol.">
        <title>The Global Catalogue of Microorganisms (GCM) 10K type strain sequencing project: providing services to taxonomists for standard genome sequencing and annotation.</title>
        <authorList>
            <consortium name="The Broad Institute Genomics Platform"/>
            <consortium name="The Broad Institute Genome Sequencing Center for Infectious Disease"/>
            <person name="Wu L."/>
            <person name="Ma J."/>
        </authorList>
    </citation>
    <scope>NUCLEOTIDE SEQUENCE [LARGE SCALE GENOMIC DNA]</scope>
    <source>
        <strain evidence="1 2">JCM 15577</strain>
    </source>
</reference>
<keyword evidence="2" id="KW-1185">Reference proteome</keyword>
<evidence type="ECO:0008006" key="3">
    <source>
        <dbReference type="Google" id="ProtNLM"/>
    </source>
</evidence>
<protein>
    <recommendedName>
        <fullName evidence="3">DUF4259 domain-containing protein</fullName>
    </recommendedName>
</protein>
<name>A0ABN2IK11_9MICO</name>
<comment type="caution">
    <text evidence="1">The sequence shown here is derived from an EMBL/GenBank/DDBJ whole genome shotgun (WGS) entry which is preliminary data.</text>
</comment>
<accession>A0ABN2IK11</accession>
<sequence>MGAWSVEPFGNDVAADWAWDLEETSQWDVVEDALRDALEDAEVDHETAQIAVAAVEVIAHGLGRRTQCDAYTHEVEEFVVRAGRPPRDLVDLAAASLAAATGPASELSTAWADAGDVGWSEAITRLRASLTD</sequence>
<dbReference type="RefSeq" id="WP_344073270.1">
    <property type="nucleotide sequence ID" value="NZ_BAAAPL010000002.1"/>
</dbReference>